<evidence type="ECO:0000313" key="1">
    <source>
        <dbReference type="EMBL" id="TCN30312.1"/>
    </source>
</evidence>
<dbReference type="Proteomes" id="UP000295043">
    <property type="component" value="Unassembled WGS sequence"/>
</dbReference>
<gene>
    <name evidence="1" type="ORF">EV184_108186</name>
</gene>
<dbReference type="RefSeq" id="WP_132075830.1">
    <property type="nucleotide sequence ID" value="NZ_SLVU01000008.1"/>
</dbReference>
<reference evidence="1 2" key="1">
    <citation type="submission" date="2019-03" db="EMBL/GenBank/DDBJ databases">
        <title>Genomic Encyclopedia of Type Strains, Phase IV (KMG-V): Genome sequencing to study the core and pangenomes of soil and plant-associated prokaryotes.</title>
        <authorList>
            <person name="Whitman W."/>
        </authorList>
    </citation>
    <scope>NUCLEOTIDE SEQUENCE [LARGE SCALE GENOMIC DNA]</scope>
    <source>
        <strain evidence="1 2">23C40</strain>
    </source>
</reference>
<evidence type="ECO:0000313" key="2">
    <source>
        <dbReference type="Proteomes" id="UP000295043"/>
    </source>
</evidence>
<name>A0A4R2BTW9_9HYPH</name>
<dbReference type="AlphaFoldDB" id="A0A4R2BTW9"/>
<proteinExistence type="predicted"/>
<comment type="caution">
    <text evidence="1">The sequence shown here is derived from an EMBL/GenBank/DDBJ whole genome shotgun (WGS) entry which is preliminary data.</text>
</comment>
<organism evidence="1 2">
    <name type="scientific">Sinorhizobium americanum</name>
    <dbReference type="NCBI Taxonomy" id="194963"/>
    <lineage>
        <taxon>Bacteria</taxon>
        <taxon>Pseudomonadati</taxon>
        <taxon>Pseudomonadota</taxon>
        <taxon>Alphaproteobacteria</taxon>
        <taxon>Hyphomicrobiales</taxon>
        <taxon>Rhizobiaceae</taxon>
        <taxon>Sinorhizobium/Ensifer group</taxon>
        <taxon>Sinorhizobium</taxon>
    </lineage>
</organism>
<accession>A0A4R2BTW9</accession>
<protein>
    <submittedName>
        <fullName evidence="1">Uncharacterized protein</fullName>
    </submittedName>
</protein>
<sequence length="117" mass="12535">MGFSLIVPPAKVKTGSFKIATVARQGGAYKLLMSIPSAIYTQHFGAAERLTIQLGDGADAGTMLLQPDEGGLFKPTFLKHATIIRFPELDWPPQFKMEAADPEFRKANGGGHAAYAA</sequence>
<dbReference type="EMBL" id="SLVU01000008">
    <property type="protein sequence ID" value="TCN30312.1"/>
    <property type="molecule type" value="Genomic_DNA"/>
</dbReference>